<feature type="domain" description="Tubulin-folding cofactor D ARM repeats" evidence="4">
    <location>
        <begin position="301"/>
        <end position="543"/>
    </location>
</feature>
<keyword evidence="6" id="KW-1185">Reference proteome</keyword>
<reference evidence="5 6" key="1">
    <citation type="journal article" date="2007" name="Science">
        <title>The Chlamydomonas genome reveals the evolution of key animal and plant functions.</title>
        <authorList>
            <person name="Merchant S.S."/>
            <person name="Prochnik S.E."/>
            <person name="Vallon O."/>
            <person name="Harris E.H."/>
            <person name="Karpowicz S.J."/>
            <person name="Witman G.B."/>
            <person name="Terry A."/>
            <person name="Salamov A."/>
            <person name="Fritz-Laylin L.K."/>
            <person name="Marechal-Drouard L."/>
            <person name="Marshall W.F."/>
            <person name="Qu L.H."/>
            <person name="Nelson D.R."/>
            <person name="Sanderfoot A.A."/>
            <person name="Spalding M.H."/>
            <person name="Kapitonov V.V."/>
            <person name="Ren Q."/>
            <person name="Ferris P."/>
            <person name="Lindquist E."/>
            <person name="Shapiro H."/>
            <person name="Lucas S.M."/>
            <person name="Grimwood J."/>
            <person name="Schmutz J."/>
            <person name="Cardol P."/>
            <person name="Cerutti H."/>
            <person name="Chanfreau G."/>
            <person name="Chen C.L."/>
            <person name="Cognat V."/>
            <person name="Croft M.T."/>
            <person name="Dent R."/>
            <person name="Dutcher S."/>
            <person name="Fernandez E."/>
            <person name="Fukuzawa H."/>
            <person name="Gonzalez-Ballester D."/>
            <person name="Gonzalez-Halphen D."/>
            <person name="Hallmann A."/>
            <person name="Hanikenne M."/>
            <person name="Hippler M."/>
            <person name="Inwood W."/>
            <person name="Jabbari K."/>
            <person name="Kalanon M."/>
            <person name="Kuras R."/>
            <person name="Lefebvre P.A."/>
            <person name="Lemaire S.D."/>
            <person name="Lobanov A.V."/>
            <person name="Lohr M."/>
            <person name="Manuell A."/>
            <person name="Meier I."/>
            <person name="Mets L."/>
            <person name="Mittag M."/>
            <person name="Mittelmeier T."/>
            <person name="Moroney J.V."/>
            <person name="Moseley J."/>
            <person name="Napoli C."/>
            <person name="Nedelcu A.M."/>
            <person name="Niyogi K."/>
            <person name="Novoselov S.V."/>
            <person name="Paulsen I.T."/>
            <person name="Pazour G."/>
            <person name="Purton S."/>
            <person name="Ral J.P."/>
            <person name="Riano-Pachon D.M."/>
            <person name="Riekhof W."/>
            <person name="Rymarquis L."/>
            <person name="Schroda M."/>
            <person name="Stern D."/>
            <person name="Umen J."/>
            <person name="Willows R."/>
            <person name="Wilson N."/>
            <person name="Zimmer S.L."/>
            <person name="Allmer J."/>
            <person name="Balk J."/>
            <person name="Bisova K."/>
            <person name="Chen C.J."/>
            <person name="Elias M."/>
            <person name="Gendler K."/>
            <person name="Hauser C."/>
            <person name="Lamb M.R."/>
            <person name="Ledford H."/>
            <person name="Long J.C."/>
            <person name="Minagawa J."/>
            <person name="Page M.D."/>
            <person name="Pan J."/>
            <person name="Pootakham W."/>
            <person name="Roje S."/>
            <person name="Rose A."/>
            <person name="Stahlberg E."/>
            <person name="Terauchi A.M."/>
            <person name="Yang P."/>
            <person name="Ball S."/>
            <person name="Bowler C."/>
            <person name="Dieckmann C.L."/>
            <person name="Gladyshev V.N."/>
            <person name="Green P."/>
            <person name="Jorgensen R."/>
            <person name="Mayfield S."/>
            <person name="Mueller-Roeber B."/>
            <person name="Rajamani S."/>
            <person name="Sayre R.T."/>
            <person name="Brokstein P."/>
            <person name="Dubchak I."/>
            <person name="Goodstein D."/>
            <person name="Hornick L."/>
            <person name="Huang Y.W."/>
            <person name="Jhaveri J."/>
            <person name="Luo Y."/>
            <person name="Martinez D."/>
            <person name="Ngau W.C."/>
            <person name="Otillar B."/>
            <person name="Poliakov A."/>
            <person name="Porter A."/>
            <person name="Szajkowski L."/>
            <person name="Werner G."/>
            <person name="Zhou K."/>
            <person name="Grigoriev I.V."/>
            <person name="Rokhsar D.S."/>
            <person name="Grossman A.R."/>
        </authorList>
    </citation>
    <scope>NUCLEOTIDE SEQUENCE [LARGE SCALE GENOMIC DNA]</scope>
    <source>
        <strain evidence="6">CC-503</strain>
    </source>
</reference>
<evidence type="ECO:0000259" key="4">
    <source>
        <dbReference type="Pfam" id="PF25767"/>
    </source>
</evidence>
<accession>A0A2K3D256</accession>
<evidence type="ECO:0000256" key="2">
    <source>
        <dbReference type="SAM" id="MobiDB-lite"/>
    </source>
</evidence>
<dbReference type="GO" id="GO:0048487">
    <property type="term" value="F:beta-tubulin binding"/>
    <property type="evidence" value="ECO:0000318"/>
    <property type="project" value="GO_Central"/>
</dbReference>
<dbReference type="OrthoDB" id="10253476at2759"/>
<dbReference type="GO" id="GO:0007021">
    <property type="term" value="P:tubulin complex assembly"/>
    <property type="evidence" value="ECO:0007669"/>
    <property type="project" value="InterPro"/>
</dbReference>
<dbReference type="Gene3D" id="1.25.10.10">
    <property type="entry name" value="Leucine-rich Repeat Variant"/>
    <property type="match status" value="2"/>
</dbReference>
<keyword evidence="1" id="KW-0143">Chaperone</keyword>
<name>A0A2K3D256_CHLRE</name>
<dbReference type="InterPro" id="IPR033162">
    <property type="entry name" value="TBCD"/>
</dbReference>
<evidence type="ECO:0000313" key="5">
    <source>
        <dbReference type="EMBL" id="PNW74614.1"/>
    </source>
</evidence>
<dbReference type="KEGG" id="cre:CHLRE_12g490250v5"/>
<dbReference type="EMBL" id="CM008973">
    <property type="protein sequence ID" value="PNW74614.1"/>
    <property type="molecule type" value="Genomic_DNA"/>
</dbReference>
<feature type="region of interest" description="Disordered" evidence="2">
    <location>
        <begin position="847"/>
        <end position="879"/>
    </location>
</feature>
<dbReference type="PANTHER" id="PTHR12658:SF0">
    <property type="entry name" value="TUBULIN-SPECIFIC CHAPERONE D"/>
    <property type="match status" value="1"/>
</dbReference>
<protein>
    <submittedName>
        <fullName evidence="5">Uncharacterized protein</fullName>
    </submittedName>
</protein>
<gene>
    <name evidence="5" type="ORF">CHLRE_12g490250v5</name>
</gene>
<dbReference type="InterPro" id="IPR058033">
    <property type="entry name" value="ARM_TBCD_2nd"/>
</dbReference>
<evidence type="ECO:0000259" key="3">
    <source>
        <dbReference type="Pfam" id="PF12612"/>
    </source>
</evidence>
<dbReference type="InterPro" id="IPR022577">
    <property type="entry name" value="TBCD_C"/>
</dbReference>
<feature type="compositionally biased region" description="Pro residues" evidence="2">
    <location>
        <begin position="1304"/>
        <end position="1313"/>
    </location>
</feature>
<dbReference type="FunCoup" id="A0A2K3D256">
    <property type="interactions" value="2159"/>
</dbReference>
<dbReference type="SUPFAM" id="SSF48371">
    <property type="entry name" value="ARM repeat"/>
    <property type="match status" value="1"/>
</dbReference>
<feature type="region of interest" description="Disordered" evidence="2">
    <location>
        <begin position="1150"/>
        <end position="1188"/>
    </location>
</feature>
<dbReference type="GeneID" id="66055419"/>
<feature type="domain" description="Tubulin-folding cofactor D C-terminal" evidence="3">
    <location>
        <begin position="960"/>
        <end position="1071"/>
    </location>
</feature>
<dbReference type="PANTHER" id="PTHR12658">
    <property type="entry name" value="BETA-TUBULIN COFACTOR D"/>
    <property type="match status" value="1"/>
</dbReference>
<evidence type="ECO:0000256" key="1">
    <source>
        <dbReference type="ARBA" id="ARBA00023186"/>
    </source>
</evidence>
<feature type="compositionally biased region" description="Low complexity" evidence="2">
    <location>
        <begin position="860"/>
        <end position="871"/>
    </location>
</feature>
<dbReference type="Pfam" id="PF12612">
    <property type="entry name" value="TFCD_C"/>
    <property type="match status" value="1"/>
</dbReference>
<dbReference type="InterPro" id="IPR011989">
    <property type="entry name" value="ARM-like"/>
</dbReference>
<organism evidence="5 6">
    <name type="scientific">Chlamydomonas reinhardtii</name>
    <name type="common">Chlamydomonas smithii</name>
    <dbReference type="NCBI Taxonomy" id="3055"/>
    <lineage>
        <taxon>Eukaryota</taxon>
        <taxon>Viridiplantae</taxon>
        <taxon>Chlorophyta</taxon>
        <taxon>core chlorophytes</taxon>
        <taxon>Chlorophyceae</taxon>
        <taxon>CS clade</taxon>
        <taxon>Chlamydomonadales</taxon>
        <taxon>Chlamydomonadaceae</taxon>
        <taxon>Chlamydomonas</taxon>
    </lineage>
</organism>
<evidence type="ECO:0000313" key="6">
    <source>
        <dbReference type="Proteomes" id="UP000006906"/>
    </source>
</evidence>
<proteinExistence type="predicted"/>
<dbReference type="OMA" id="CATMAEM"/>
<dbReference type="Pfam" id="PF25767">
    <property type="entry name" value="ARM_TBCD_2nd"/>
    <property type="match status" value="1"/>
</dbReference>
<feature type="region of interest" description="Disordered" evidence="2">
    <location>
        <begin position="1291"/>
        <end position="1316"/>
    </location>
</feature>
<dbReference type="GO" id="GO:0006457">
    <property type="term" value="P:protein folding"/>
    <property type="evidence" value="ECO:0000318"/>
    <property type="project" value="GO_Central"/>
</dbReference>
<feature type="compositionally biased region" description="Low complexity" evidence="2">
    <location>
        <begin position="1291"/>
        <end position="1303"/>
    </location>
</feature>
<dbReference type="STRING" id="3055.A0A2K3D256"/>
<sequence length="1385" mass="144030">MEPEQSDDEQDQGEEQSFFEEAFELDSLVKRVVDSDGLEAQQIYERYKAILYKYQEQSQLLDAYLEGIVVPLAGLLRKQAVLQQEQGLQRVLNTCRLLNVLVVVRGYKTVVRFYPHEAADLERVVDILEVVKAQLPKDSEEGIALWEAQTMLLLWLSILILIPFDLATVDSTATGERDSSVPYTALVGRILRLCQDYLHHPGGVREMSAVVLGRLLTRPDMGGALGEFLDWVPAALARVEPLRAPFLLPGAMQALCCVFKMGQRDRLLPVASRAWALAAHLAAGTAGDRAAAEVLAGNVLARKLSVKLVTRIGLTFLQPRAAAPWRYVRGGASLDVTLGAAAAATAAAASATAAAAGDGGEEEEEEIEIAEEVEEVVEALLGALRDRDTVVRWSGAKGLGRLTGCLPQELGDEVVESVMQLFGPTESDTAWHGGCLALAELARRGLLLPPRLPPLMPVVRAALHYDVRRGPHSIGAHVRDAAAYVCWAFARAYAPELLEGSVTLLASSLLTIACYDREVNCRRAAAAAFQEAVGRLGNFPHGIPLLTIADYFSVGIAQQAYLKVAPQVAALGPEYRTPLAAHLVAAKSRHWEKSLRELAARAAAALAPAGAGPYLAAEGGLDVLLPACLNEQLEVRHGAVVMVAELLPALQAAAAADPAANAGCWPLSAARAGEVANLVPAIDKARLYRGKGGEIMREAVSRLIECCADVQLAMSPQQHAKVLEALDENLRHPQPYIQSGAVAAVRAYARAYLSHDARAAAAFRTRYQDGYLSRLHDPNVAVRRGYSLALGSLPRELLEPVLEEAVDALVDGCVPEEDPDERDVDSRVNCTRGLGLLIATMYGVSSSSSGSGDADGEPGPGAAAAMEGEAGQPRPQRPDPEAVEVLRDKVLPSLHAGLEDYTTDNRGDVGSWVREAAMAVLEPAVRALAAAAEAAEAAAPSSGGAQSAEASAMLADVSGRAVGVLLRQSVERIGRLREAALRHVRRLLADPLVRPHVPHAAAVAAAVAAAAEAAEAGGVSASLEALQRVVVQLLPVAPYTGHLLEGLAASIGGVDNSLAKVASAALLEALASAGASGVGGAEVAAADGVTGASESGSGSGSGQAAQAALVAAVCGHLLDIWSRHAKSPRMATPLLRTALLLLTKAPGAADTLLPRPPPPAPPAQAAEAGSAAPAATSTSAGGVGSSAPGGLQSRWVDHLVEAARAETRGCGDVARLVEAAAVLAHLAVVPPAAAAAAAAAGAAGGGGGGHCRSSALQGLLVLLCSRYPKVRRHAAEQLYLQLLALDTSSPHPTTASYSPTAAPASPPPPPPPLESVSDAACDLLLATAWDGDMEPAKAARDALAALVGVPVPKMKAPAASARAAAAPRDENASYQALLDDFARGY</sequence>
<dbReference type="GO" id="GO:0000226">
    <property type="term" value="P:microtubule cytoskeleton organization"/>
    <property type="evidence" value="ECO:0000318"/>
    <property type="project" value="GO_Central"/>
</dbReference>
<dbReference type="RefSeq" id="XP_042918029.1">
    <property type="nucleotide sequence ID" value="XM_043067907.1"/>
</dbReference>
<dbReference type="GO" id="GO:0007023">
    <property type="term" value="P:post-chaperonin tubulin folding pathway"/>
    <property type="evidence" value="ECO:0007669"/>
    <property type="project" value="InterPro"/>
</dbReference>
<feature type="compositionally biased region" description="Low complexity" evidence="2">
    <location>
        <begin position="1163"/>
        <end position="1188"/>
    </location>
</feature>
<dbReference type="Pfam" id="PF23579">
    <property type="entry name" value="ARM_TBCD"/>
    <property type="match status" value="1"/>
</dbReference>
<dbReference type="InParanoid" id="A0A2K3D256"/>
<dbReference type="Proteomes" id="UP000006906">
    <property type="component" value="Chromosome 12"/>
</dbReference>
<dbReference type="GO" id="GO:0005096">
    <property type="term" value="F:GTPase activator activity"/>
    <property type="evidence" value="ECO:0000318"/>
    <property type="project" value="GO_Central"/>
</dbReference>
<dbReference type="InterPro" id="IPR016024">
    <property type="entry name" value="ARM-type_fold"/>
</dbReference>
<dbReference type="Gramene" id="PNW74614">
    <property type="protein sequence ID" value="PNW74614"/>
    <property type="gene ID" value="CHLRE_12g490250v5"/>
</dbReference>